<keyword evidence="5" id="KW-1185">Reference proteome</keyword>
<evidence type="ECO:0000259" key="3">
    <source>
        <dbReference type="Pfam" id="PF02638"/>
    </source>
</evidence>
<dbReference type="EMBL" id="CP015402">
    <property type="protein sequence ID" value="ANU63754.1"/>
    <property type="molecule type" value="Genomic_DNA"/>
</dbReference>
<name>A0A1B1SAE2_9BACT</name>
<proteinExistence type="predicted"/>
<dbReference type="OrthoDB" id="9773203at2"/>
<keyword evidence="2" id="KW-0812">Transmembrane</keyword>
<dbReference type="AlphaFoldDB" id="A0A1B1SAE2"/>
<dbReference type="GeneID" id="65536887"/>
<keyword evidence="2" id="KW-1133">Transmembrane helix</keyword>
<feature type="transmembrane region" description="Helical" evidence="2">
    <location>
        <begin position="21"/>
        <end position="45"/>
    </location>
</feature>
<accession>A0A1Z2XIB8</accession>
<dbReference type="PANTHER" id="PTHR43405:SF1">
    <property type="entry name" value="GLYCOSYL HYDROLASE DIGH"/>
    <property type="match status" value="1"/>
</dbReference>
<evidence type="ECO:0000256" key="1">
    <source>
        <dbReference type="ARBA" id="ARBA00022729"/>
    </source>
</evidence>
<keyword evidence="1" id="KW-0732">Signal</keyword>
<dbReference type="Proteomes" id="UP000186351">
    <property type="component" value="Chromosome"/>
</dbReference>
<sequence>MPSEASSVATYKYRIVNIMAAALNVVSAAMIALVLLVVGGVTAVAENPAVSPEVRGVWLTTNGGLDWPRGEKGAEAQKKALVDMLDRLEKAHFNLVLFQVQANGDVLWKSRREPAMEAVTGNGSSALDFDVCRFVIDECHKRRMECHAWIVPFRMGSSSHIARYKDNAVKHPGQSRRKYCVSYHGTMWLDPGVPDNRKWLVGLYRELVRAYDFDGLSLDYTRYPGADFPDSRTYKRYAPKHMSLAEWRRTNLNSFVAELYDMVAEERPEMMVGSAPIGTYKNVGKLRNSTAYDSFYQDPVEWISSGHHDFIAPQMYWDEKFGYSVNLETWVREAANSAPVAAGLAAYKMMDAGWSDDVIVDQIAKARKMNGVSGVVFFRAEHVVGNDSKARRLYSRLCDKIFTSPAPLPWFSGVTE</sequence>
<accession>A0A1B1SAE2</accession>
<protein>
    <recommendedName>
        <fullName evidence="3">Glycosyl hydrolase-like 10 domain-containing protein</fullName>
    </recommendedName>
</protein>
<dbReference type="PANTHER" id="PTHR43405">
    <property type="entry name" value="GLYCOSYL HYDROLASE DIGH"/>
    <property type="match status" value="1"/>
</dbReference>
<dbReference type="RefSeq" id="WP_068961058.1">
    <property type="nucleotide sequence ID" value="NZ_CAJTAP010000044.1"/>
</dbReference>
<dbReference type="InterPro" id="IPR003790">
    <property type="entry name" value="GHL10"/>
</dbReference>
<evidence type="ECO:0000256" key="2">
    <source>
        <dbReference type="SAM" id="Phobius"/>
    </source>
</evidence>
<keyword evidence="2" id="KW-0472">Membrane</keyword>
<dbReference type="SUPFAM" id="SSF51445">
    <property type="entry name" value="(Trans)glycosidases"/>
    <property type="match status" value="1"/>
</dbReference>
<reference evidence="5" key="1">
    <citation type="submission" date="2016-04" db="EMBL/GenBank/DDBJ databases">
        <title>Complete Genome Sequences of Twelve Strains of a Stable Defined Moderately Diverse Mouse Microbiota 2 (sDMDMm2).</title>
        <authorList>
            <person name="Uchimura Y."/>
            <person name="Wyss M."/>
            <person name="Brugiroux S."/>
            <person name="Limenitakis J.P."/>
            <person name="Stecher B."/>
            <person name="McCoy K.D."/>
            <person name="Macpherson A.J."/>
        </authorList>
    </citation>
    <scope>NUCLEOTIDE SEQUENCE [LARGE SCALE GENOMIC DNA]</scope>
    <source>
        <strain evidence="5">YL27</strain>
    </source>
</reference>
<evidence type="ECO:0000313" key="5">
    <source>
        <dbReference type="Proteomes" id="UP000186351"/>
    </source>
</evidence>
<dbReference type="InterPro" id="IPR052177">
    <property type="entry name" value="Divisome_Glycosyl_Hydrolase"/>
</dbReference>
<organism evidence="4 5">
    <name type="scientific">Muribaculum intestinale</name>
    <dbReference type="NCBI Taxonomy" id="1796646"/>
    <lineage>
        <taxon>Bacteria</taxon>
        <taxon>Pseudomonadati</taxon>
        <taxon>Bacteroidota</taxon>
        <taxon>Bacteroidia</taxon>
        <taxon>Bacteroidales</taxon>
        <taxon>Muribaculaceae</taxon>
        <taxon>Muribaculum</taxon>
    </lineage>
</organism>
<feature type="domain" description="Glycosyl hydrolase-like 10" evidence="3">
    <location>
        <begin position="53"/>
        <end position="348"/>
    </location>
</feature>
<dbReference type="InterPro" id="IPR017853">
    <property type="entry name" value="GH"/>
</dbReference>
<gene>
    <name evidence="4" type="ORF">A4V02_08435</name>
</gene>
<dbReference type="Pfam" id="PF02638">
    <property type="entry name" value="GHL10"/>
    <property type="match status" value="1"/>
</dbReference>
<dbReference type="Gene3D" id="3.20.20.80">
    <property type="entry name" value="Glycosidases"/>
    <property type="match status" value="1"/>
</dbReference>
<evidence type="ECO:0000313" key="4">
    <source>
        <dbReference type="EMBL" id="ANU63754.1"/>
    </source>
</evidence>
<dbReference type="KEGG" id="pary:A4V02_08435"/>
<dbReference type="STRING" id="1796646.A4V02_08435"/>